<organism evidence="2 3">
    <name type="scientific">Haloglomus irregulare</name>
    <dbReference type="NCBI Taxonomy" id="2234134"/>
    <lineage>
        <taxon>Archaea</taxon>
        <taxon>Methanobacteriati</taxon>
        <taxon>Methanobacteriota</taxon>
        <taxon>Stenosarchaea group</taxon>
        <taxon>Halobacteria</taxon>
        <taxon>Halobacteriales</taxon>
        <taxon>Natronomonadaceae</taxon>
        <taxon>Haloglomus</taxon>
    </lineage>
</organism>
<dbReference type="Proteomes" id="UP000319894">
    <property type="component" value="Unassembled WGS sequence"/>
</dbReference>
<reference evidence="2 3" key="1">
    <citation type="submission" date="2018-06" db="EMBL/GenBank/DDBJ databases">
        <title>Natronomonas sp. F16-60 a new haloarchaeon isolated from a solar saltern of Isla Cristina, Huelva, Spain.</title>
        <authorList>
            <person name="Duran-Viseras A."/>
            <person name="Sanchez-Porro C."/>
            <person name="Ventosa A."/>
        </authorList>
    </citation>
    <scope>NUCLEOTIDE SEQUENCE [LARGE SCALE GENOMIC DNA]</scope>
    <source>
        <strain evidence="2 3">F16-60</strain>
    </source>
</reference>
<dbReference type="InParanoid" id="A0A554MUP7"/>
<feature type="compositionally biased region" description="Acidic residues" evidence="1">
    <location>
        <begin position="561"/>
        <end position="573"/>
    </location>
</feature>
<keyword evidence="3" id="KW-1185">Reference proteome</keyword>
<dbReference type="Gene3D" id="2.60.40.10">
    <property type="entry name" value="Immunoglobulins"/>
    <property type="match status" value="1"/>
</dbReference>
<evidence type="ECO:0000256" key="1">
    <source>
        <dbReference type="SAM" id="MobiDB-lite"/>
    </source>
</evidence>
<feature type="region of interest" description="Disordered" evidence="1">
    <location>
        <begin position="178"/>
        <end position="222"/>
    </location>
</feature>
<name>A0A554MUP7_9EURY</name>
<sequence length="580" mass="60285">MTGKQRALAIVFTVLMIGSVLAMPVSAQPDTSVTVTADGPVEAEAGETVTVTVEVTNNGDEDASSGQIELTGLPDGTTVAGDNPRFLGFGGTPLPGAGNSESYDFDVTLPGNVSSDFDITATATLQTSANSSDAEDTTTVTVDSGSTPTPPPSSPGDERVVGDGDTLFQGEDDFFITDGAGGELNPADFERSSGDNEGVPLQEPVPTDQATGSYNTESDGTGTSLTVQTARVSSFDINNENGADVADGTISNSNDIATVVAEYNFETSEALEVVIEDESGLDVTGQALAGADAEDDRDGDGTANFEIDLNQLESGEEYTVTVLGADDLDFGNAEQSATLEISAQDDATLELDQDTATQGENVQFDIEGADEEDIHPVLIDGGDVRDGRDVNDVFRDVGDTVDTGEVNGDAVALIEIDGGTGVGQIETGVLDDTGIDVTLFDSVDRFDDDSSVSDVDPDDLNTPLEADEQTLEVTEGTITLDNPTGTYVIGSEITINGTTAPGIEDVAIYARDEGDYTLVTTINVDGDDTFEVEDFDLVGDSENPNALNIPGTYRIATVDANSDELDDDDELGPDEFVTTS</sequence>
<feature type="compositionally biased region" description="Polar residues" evidence="1">
    <location>
        <begin position="208"/>
        <end position="222"/>
    </location>
</feature>
<dbReference type="InterPro" id="IPR013783">
    <property type="entry name" value="Ig-like_fold"/>
</dbReference>
<feature type="non-terminal residue" evidence="2">
    <location>
        <position position="580"/>
    </location>
</feature>
<feature type="region of interest" description="Disordered" evidence="1">
    <location>
        <begin position="127"/>
        <end position="164"/>
    </location>
</feature>
<comment type="caution">
    <text evidence="2">The sequence shown here is derived from an EMBL/GenBank/DDBJ whole genome shotgun (WGS) entry which is preliminary data.</text>
</comment>
<feature type="region of interest" description="Disordered" evidence="1">
    <location>
        <begin position="559"/>
        <end position="580"/>
    </location>
</feature>
<feature type="region of interest" description="Disordered" evidence="1">
    <location>
        <begin position="58"/>
        <end position="84"/>
    </location>
</feature>
<dbReference type="AlphaFoldDB" id="A0A554MUP7"/>
<protein>
    <submittedName>
        <fullName evidence="2">Uncharacterized protein</fullName>
    </submittedName>
</protein>
<feature type="compositionally biased region" description="Low complexity" evidence="1">
    <location>
        <begin position="137"/>
        <end position="147"/>
    </location>
</feature>
<dbReference type="EMBL" id="QMDX01000023">
    <property type="protein sequence ID" value="TSD08857.1"/>
    <property type="molecule type" value="Genomic_DNA"/>
</dbReference>
<evidence type="ECO:0000313" key="2">
    <source>
        <dbReference type="EMBL" id="TSD08857.1"/>
    </source>
</evidence>
<accession>A0A554MUP7</accession>
<proteinExistence type="predicted"/>
<evidence type="ECO:0000313" key="3">
    <source>
        <dbReference type="Proteomes" id="UP000319894"/>
    </source>
</evidence>
<gene>
    <name evidence="2" type="ORF">DP107_17865</name>
</gene>